<feature type="compositionally biased region" description="Polar residues" evidence="1">
    <location>
        <begin position="69"/>
        <end position="99"/>
    </location>
</feature>
<dbReference type="GeneID" id="95980261"/>
<dbReference type="SUPFAM" id="SSF51101">
    <property type="entry name" value="Mannose-binding lectins"/>
    <property type="match status" value="1"/>
</dbReference>
<reference evidence="3 4" key="1">
    <citation type="submission" date="2024-07" db="EMBL/GenBank/DDBJ databases">
        <title>Draft sequence of the Neodothiora populina.</title>
        <authorList>
            <person name="Drown D.D."/>
            <person name="Schuette U.S."/>
            <person name="Buechlein A.B."/>
            <person name="Rusch D.R."/>
            <person name="Winton L.W."/>
            <person name="Adams G.A."/>
        </authorList>
    </citation>
    <scope>NUCLEOTIDE SEQUENCE [LARGE SCALE GENOMIC DNA]</scope>
    <source>
        <strain evidence="3 4">CPC 39397</strain>
    </source>
</reference>
<sequence length="797" mass="87466">MPSFLKDLNFRRKSTKASFKTGDSHSSSDSNSNNEGPPPAQKPLTQNANKSSSTLGSIFAGRSPPPQAQSPNLSLPGRSPSSNNLSTVGTHASNGSRTPPSLAGRPDMAHHSSSRYSIAGQSANGSVKPMSPLAPRVVSVSDGSWVHQKILLINGVVGELQKPLDGELTVCHHQDHFPPTAWPVSDSYFKALIVLQPGPNRLRLDFVPQQRRPSNDKALEVYSTFISINYLPMISAPPLHLAILVAKDSPRTFDAVPERVKLEGNSLETAIRKFRMAGYLWQAFTGEQMQRNGMGRRCFRFEEEWQAGTLHGSDMVTNVMRSEAKIHVITVDKTVQEIQDLDLAQQYGPAKRKGDLFSIAMDTCKAYFNVKPGQTQHVSCLYLDAHWDKHTGTVRAHAALGGGDNELKLAIFGSHLLQSYPAHIDEVVPAFSDCTKTDTNYVANDCNESGSSWEAANIGIGAHMHETGHLFGCPHQESGVMLRDYVRLNRTFTVREPYATRTQSRGLHPVLPQDECSWHRLDILRFRAHPCFTLPNDVPVLPEENIMVWAVDKGSALITSSTGITFVEIYTEGDELCRHWIEYIDKGGPSVAPRQITLTEQDLREKVGDANKNKKLRLKIFSLGQGEHEIEDFGRHVSKGAAIKLPGGGAGFRGSKLGSSQMDGTQPQELILQSTAEKHKLLTCVRVYSGFALDGLEFVFADGETRLFGKKGGKEGGDAFYLDASRKAEVISGFVIRSGAWIDGIQIVTNTGRRSEFFGNKQGGSQHTIFPPRGFTIAGFYGSCGQWLDGFGLIVTR</sequence>
<proteinExistence type="predicted"/>
<dbReference type="InterPro" id="IPR001229">
    <property type="entry name" value="Jacalin-like_lectin_dom"/>
</dbReference>
<dbReference type="PROSITE" id="PS51752">
    <property type="entry name" value="JACALIN_LECTIN"/>
    <property type="match status" value="1"/>
</dbReference>
<dbReference type="Gene3D" id="2.100.10.30">
    <property type="entry name" value="Jacalin-like lectin domain"/>
    <property type="match status" value="1"/>
</dbReference>
<evidence type="ECO:0000256" key="1">
    <source>
        <dbReference type="SAM" id="MobiDB-lite"/>
    </source>
</evidence>
<keyword evidence="4" id="KW-1185">Reference proteome</keyword>
<dbReference type="Pfam" id="PF01419">
    <property type="entry name" value="Jacalin"/>
    <property type="match status" value="1"/>
</dbReference>
<feature type="compositionally biased region" description="Polar residues" evidence="1">
    <location>
        <begin position="43"/>
        <end position="56"/>
    </location>
</feature>
<organism evidence="3 4">
    <name type="scientific">Neodothiora populina</name>
    <dbReference type="NCBI Taxonomy" id="2781224"/>
    <lineage>
        <taxon>Eukaryota</taxon>
        <taxon>Fungi</taxon>
        <taxon>Dikarya</taxon>
        <taxon>Ascomycota</taxon>
        <taxon>Pezizomycotina</taxon>
        <taxon>Dothideomycetes</taxon>
        <taxon>Dothideomycetidae</taxon>
        <taxon>Dothideales</taxon>
        <taxon>Dothioraceae</taxon>
        <taxon>Neodothiora</taxon>
    </lineage>
</organism>
<evidence type="ECO:0000313" key="4">
    <source>
        <dbReference type="Proteomes" id="UP001562354"/>
    </source>
</evidence>
<name>A0ABR3PAI3_9PEZI</name>
<comment type="caution">
    <text evidence="3">The sequence shown here is derived from an EMBL/GenBank/DDBJ whole genome shotgun (WGS) entry which is preliminary data.</text>
</comment>
<dbReference type="RefSeq" id="XP_069199404.1">
    <property type="nucleotide sequence ID" value="XM_069346535.1"/>
</dbReference>
<protein>
    <recommendedName>
        <fullName evidence="2">Jacalin-type lectin domain-containing protein</fullName>
    </recommendedName>
</protein>
<dbReference type="Pfam" id="PF12044">
    <property type="entry name" value="Metallopep"/>
    <property type="match status" value="1"/>
</dbReference>
<accession>A0ABR3PAI3</accession>
<gene>
    <name evidence="3" type="ORF">AAFC00_006562</name>
</gene>
<evidence type="ECO:0000259" key="2">
    <source>
        <dbReference type="PROSITE" id="PS51752"/>
    </source>
</evidence>
<evidence type="ECO:0000313" key="3">
    <source>
        <dbReference type="EMBL" id="KAL1303129.1"/>
    </source>
</evidence>
<dbReference type="PANTHER" id="PTHR21054:SF2">
    <property type="entry name" value="MIP04191P"/>
    <property type="match status" value="1"/>
</dbReference>
<dbReference type="EMBL" id="JBFMKM010000010">
    <property type="protein sequence ID" value="KAL1303129.1"/>
    <property type="molecule type" value="Genomic_DNA"/>
</dbReference>
<dbReference type="PANTHER" id="PTHR21054">
    <property type="entry name" value="ZINC METALLOPROTEINASE-RELATED"/>
    <property type="match status" value="1"/>
</dbReference>
<dbReference type="InterPro" id="IPR021917">
    <property type="entry name" value="Unchr_Zn-peptidase-like"/>
</dbReference>
<dbReference type="Proteomes" id="UP001562354">
    <property type="component" value="Unassembled WGS sequence"/>
</dbReference>
<feature type="domain" description="Jacalin-type lectin" evidence="2">
    <location>
        <begin position="642"/>
        <end position="797"/>
    </location>
</feature>
<dbReference type="InterPro" id="IPR036404">
    <property type="entry name" value="Jacalin-like_lectin_dom_sf"/>
</dbReference>
<feature type="compositionally biased region" description="Low complexity" evidence="1">
    <location>
        <begin position="24"/>
        <end position="34"/>
    </location>
</feature>
<dbReference type="InterPro" id="IPR053002">
    <property type="entry name" value="Metalloproteinase_M10B"/>
</dbReference>
<feature type="region of interest" description="Disordered" evidence="1">
    <location>
        <begin position="1"/>
        <end position="114"/>
    </location>
</feature>